<dbReference type="Gene3D" id="6.10.140.30">
    <property type="entry name" value="Anti-sigma-28 factor FlgM"/>
    <property type="match status" value="1"/>
</dbReference>
<evidence type="ECO:0000256" key="6">
    <source>
        <dbReference type="ARBA" id="ARBA00023163"/>
    </source>
</evidence>
<keyword evidence="9" id="KW-0966">Cell projection</keyword>
<dbReference type="SUPFAM" id="SSF101498">
    <property type="entry name" value="Anti-sigma factor FlgM"/>
    <property type="match status" value="1"/>
</dbReference>
<keyword evidence="5" id="KW-0805">Transcription regulation</keyword>
<sequence>MKINQPGVQGINPYQKQVNKTQGTKKAAAAPTDKLEISSAAKGMQEVSKMAKERMEKIASLKQQIAKGEYQPQPEKIAEGIVKFYKK</sequence>
<evidence type="ECO:0000256" key="7">
    <source>
        <dbReference type="SAM" id="MobiDB-lite"/>
    </source>
</evidence>
<dbReference type="InterPro" id="IPR035890">
    <property type="entry name" value="Anti-sigma-28_factor_FlgM_sf"/>
</dbReference>
<evidence type="ECO:0000256" key="4">
    <source>
        <dbReference type="ARBA" id="ARBA00022795"/>
    </source>
</evidence>
<keyword evidence="4" id="KW-1005">Bacterial flagellum biogenesis</keyword>
<organism evidence="9 10">
    <name type="scientific">Bacillus badius</name>
    <dbReference type="NCBI Taxonomy" id="1455"/>
    <lineage>
        <taxon>Bacteria</taxon>
        <taxon>Bacillati</taxon>
        <taxon>Bacillota</taxon>
        <taxon>Bacilli</taxon>
        <taxon>Bacillales</taxon>
        <taxon>Bacillaceae</taxon>
        <taxon>Pseudobacillus</taxon>
    </lineage>
</organism>
<comment type="similarity">
    <text evidence="1">Belongs to the FlgM family.</text>
</comment>
<evidence type="ECO:0000313" key="9">
    <source>
        <dbReference type="EMBL" id="KIL78445.1"/>
    </source>
</evidence>
<dbReference type="InterPro" id="IPR007412">
    <property type="entry name" value="FlgM"/>
</dbReference>
<dbReference type="InterPro" id="IPR031316">
    <property type="entry name" value="FlgM_C"/>
</dbReference>
<name>A0ABR5AUQ0_BACBA</name>
<dbReference type="EMBL" id="JXLP01000009">
    <property type="protein sequence ID" value="KIL78445.1"/>
    <property type="molecule type" value="Genomic_DNA"/>
</dbReference>
<keyword evidence="3" id="KW-0678">Repressor</keyword>
<comment type="caution">
    <text evidence="9">The sequence shown here is derived from an EMBL/GenBank/DDBJ whole genome shotgun (WGS) entry which is preliminary data.</text>
</comment>
<evidence type="ECO:0000256" key="5">
    <source>
        <dbReference type="ARBA" id="ARBA00023015"/>
    </source>
</evidence>
<evidence type="ECO:0000256" key="1">
    <source>
        <dbReference type="ARBA" id="ARBA00005322"/>
    </source>
</evidence>
<feature type="domain" description="Anti-sigma-28 factor FlgM C-terminal" evidence="8">
    <location>
        <begin position="33"/>
        <end position="82"/>
    </location>
</feature>
<dbReference type="Proteomes" id="UP000031982">
    <property type="component" value="Unassembled WGS sequence"/>
</dbReference>
<keyword evidence="10" id="KW-1185">Reference proteome</keyword>
<feature type="compositionally biased region" description="Polar residues" evidence="7">
    <location>
        <begin position="12"/>
        <end position="24"/>
    </location>
</feature>
<evidence type="ECO:0000259" key="8">
    <source>
        <dbReference type="Pfam" id="PF04316"/>
    </source>
</evidence>
<keyword evidence="9" id="KW-0969">Cilium</keyword>
<gene>
    <name evidence="9" type="ORF">SD77_4125</name>
</gene>
<feature type="region of interest" description="Disordered" evidence="7">
    <location>
        <begin position="1"/>
        <end position="32"/>
    </location>
</feature>
<evidence type="ECO:0000256" key="3">
    <source>
        <dbReference type="ARBA" id="ARBA00022491"/>
    </source>
</evidence>
<accession>A0ABR5AUQ0</accession>
<dbReference type="NCBIfam" id="TIGR03824">
    <property type="entry name" value="FlgM_jcvi"/>
    <property type="match status" value="1"/>
</dbReference>
<keyword evidence="6" id="KW-0804">Transcription</keyword>
<protein>
    <recommendedName>
        <fullName evidence="2">Negative regulator of flagellin synthesis</fullName>
    </recommendedName>
</protein>
<reference evidence="9 10" key="1">
    <citation type="submission" date="2015-01" db="EMBL/GenBank/DDBJ databases">
        <title>Genome Assembly of Bacillus badius MTCC 1458.</title>
        <authorList>
            <person name="Verma A."/>
            <person name="Khatri I."/>
            <person name="Mual P."/>
            <person name="Subramanian S."/>
            <person name="Krishnamurthi S."/>
        </authorList>
    </citation>
    <scope>NUCLEOTIDE SEQUENCE [LARGE SCALE GENOMIC DNA]</scope>
    <source>
        <strain evidence="9 10">MTCC 1458</strain>
    </source>
</reference>
<evidence type="ECO:0000313" key="10">
    <source>
        <dbReference type="Proteomes" id="UP000031982"/>
    </source>
</evidence>
<keyword evidence="9" id="KW-0282">Flagellum</keyword>
<dbReference type="RefSeq" id="WP_041113738.1">
    <property type="nucleotide sequence ID" value="NZ_JARTHD010000012.1"/>
</dbReference>
<dbReference type="Pfam" id="PF04316">
    <property type="entry name" value="FlgM"/>
    <property type="match status" value="1"/>
</dbReference>
<evidence type="ECO:0000256" key="2">
    <source>
        <dbReference type="ARBA" id="ARBA00017823"/>
    </source>
</evidence>
<proteinExistence type="inferred from homology"/>